<comment type="function">
    <text evidence="5">O-methyltransferase that catalyzes the 2 O-methylation steps in the ubiquinone biosynthetic pathway.</text>
</comment>
<dbReference type="STRING" id="1129374.AJE_00830"/>
<dbReference type="eggNOG" id="COG2227">
    <property type="taxonomic scope" value="Bacteria"/>
</dbReference>
<evidence type="ECO:0000256" key="5">
    <source>
        <dbReference type="HAMAP-Rule" id="MF_00472"/>
    </source>
</evidence>
<proteinExistence type="inferred from homology"/>
<dbReference type="PATRIC" id="fig|1129374.4.peg.170"/>
<dbReference type="GO" id="GO:0010420">
    <property type="term" value="F:polyprenyldihydroxybenzoate methyltransferase activity"/>
    <property type="evidence" value="ECO:0007669"/>
    <property type="project" value="InterPro"/>
</dbReference>
<keyword evidence="7" id="KW-1185">Reference proteome</keyword>
<comment type="catalytic activity">
    <reaction evidence="5">
        <text>a 3-demethylubiquinol + S-adenosyl-L-methionine = a ubiquinol + S-adenosyl-L-homocysteine + H(+)</text>
        <dbReference type="Rhea" id="RHEA:44380"/>
        <dbReference type="Rhea" id="RHEA-COMP:9566"/>
        <dbReference type="Rhea" id="RHEA-COMP:10914"/>
        <dbReference type="ChEBI" id="CHEBI:15378"/>
        <dbReference type="ChEBI" id="CHEBI:17976"/>
        <dbReference type="ChEBI" id="CHEBI:57856"/>
        <dbReference type="ChEBI" id="CHEBI:59789"/>
        <dbReference type="ChEBI" id="CHEBI:84422"/>
        <dbReference type="EC" id="2.1.1.64"/>
    </reaction>
</comment>
<dbReference type="EC" id="2.1.1.64" evidence="5"/>
<dbReference type="AlphaFoldDB" id="H3ZA14"/>
<comment type="similarity">
    <text evidence="5">Belongs to the methyltransferase superfamily. UbiG/COQ3 family.</text>
</comment>
<dbReference type="SUPFAM" id="SSF53335">
    <property type="entry name" value="S-adenosyl-L-methionine-dependent methyltransferases"/>
    <property type="match status" value="1"/>
</dbReference>
<dbReference type="Pfam" id="PF13489">
    <property type="entry name" value="Methyltransf_23"/>
    <property type="match status" value="1"/>
</dbReference>
<sequence>MNSPDNFDKNSNVDQNEISKFNEIAARWWDPEGEFKPLHLLNPTRLGYISDQLGGLFGRHTLDVGCGGGILAESMARAGAKVTGIDMAPDGLNVARLHALEAGVNIDYQQSTAEDFAERHAGEFELVTCMEMLEHVPDPASVVRACAELAAPGATLVFSTINKTAKAYLFAIVGAEYLLKLVPRGTHQFDKFIRPSVLMRYIEDAGLELVDATGLHFNPLNNSFKLGAGLDVNYFVVARKPV</sequence>
<gene>
    <name evidence="5" type="primary">ubiG</name>
    <name evidence="6" type="ORF">AJE_00830</name>
</gene>
<keyword evidence="1 5" id="KW-0489">Methyltransferase</keyword>
<dbReference type="GO" id="GO:0102208">
    <property type="term" value="F:2-polyprenyl-6-hydroxyphenol methylase activity"/>
    <property type="evidence" value="ECO:0007669"/>
    <property type="project" value="UniProtKB-EC"/>
</dbReference>
<evidence type="ECO:0000256" key="2">
    <source>
        <dbReference type="ARBA" id="ARBA00022679"/>
    </source>
</evidence>
<dbReference type="Gene3D" id="3.40.50.150">
    <property type="entry name" value="Vaccinia Virus protein VP39"/>
    <property type="match status" value="1"/>
</dbReference>
<name>H3ZA14_9ALTE</name>
<organism evidence="6 7">
    <name type="scientific">Alishewanella jeotgali KCTC 22429</name>
    <dbReference type="NCBI Taxonomy" id="1129374"/>
    <lineage>
        <taxon>Bacteria</taxon>
        <taxon>Pseudomonadati</taxon>
        <taxon>Pseudomonadota</taxon>
        <taxon>Gammaproteobacteria</taxon>
        <taxon>Alteromonadales</taxon>
        <taxon>Alteromonadaceae</taxon>
        <taxon>Alishewanella</taxon>
    </lineage>
</organism>
<dbReference type="PANTHER" id="PTHR43464:SF19">
    <property type="entry name" value="UBIQUINONE BIOSYNTHESIS O-METHYLTRANSFERASE, MITOCHONDRIAL"/>
    <property type="match status" value="1"/>
</dbReference>
<dbReference type="Proteomes" id="UP000012046">
    <property type="component" value="Unassembled WGS sequence"/>
</dbReference>
<dbReference type="HAMAP" id="MF_00472">
    <property type="entry name" value="UbiG"/>
    <property type="match status" value="1"/>
</dbReference>
<dbReference type="FunFam" id="3.40.50.150:FF:000028">
    <property type="entry name" value="Ubiquinone biosynthesis O-methyltransferase"/>
    <property type="match status" value="1"/>
</dbReference>
<comment type="caution">
    <text evidence="6">The sequence shown here is derived from an EMBL/GenBank/DDBJ whole genome shotgun (WGS) entry which is preliminary data.</text>
</comment>
<keyword evidence="4 5" id="KW-0949">S-adenosyl-L-methionine</keyword>
<evidence type="ECO:0000313" key="6">
    <source>
        <dbReference type="EMBL" id="EHR42689.1"/>
    </source>
</evidence>
<reference evidence="6 7" key="1">
    <citation type="journal article" date="2012" name="J. Bacteriol.">
        <title>Genome Sequence of Extracellular-Protease-Producing Alishewanella jeotgali Isolated from Traditional Korean Fermented Seafood.</title>
        <authorList>
            <person name="Jung J."/>
            <person name="Chun J."/>
            <person name="Park W."/>
        </authorList>
    </citation>
    <scope>NUCLEOTIDE SEQUENCE [LARGE SCALE GENOMIC DNA]</scope>
    <source>
        <strain evidence="6 7">KCTC 22429</strain>
    </source>
</reference>
<feature type="binding site" evidence="5">
    <location>
        <position position="86"/>
    </location>
    <ligand>
        <name>S-adenosyl-L-methionine</name>
        <dbReference type="ChEBI" id="CHEBI:59789"/>
    </ligand>
</feature>
<dbReference type="EMBL" id="AHTH01000002">
    <property type="protein sequence ID" value="EHR42689.1"/>
    <property type="molecule type" value="Genomic_DNA"/>
</dbReference>
<keyword evidence="6" id="KW-0830">Ubiquinone</keyword>
<dbReference type="GO" id="GO:0032259">
    <property type="term" value="P:methylation"/>
    <property type="evidence" value="ECO:0007669"/>
    <property type="project" value="UniProtKB-KW"/>
</dbReference>
<evidence type="ECO:0000256" key="1">
    <source>
        <dbReference type="ARBA" id="ARBA00022603"/>
    </source>
</evidence>
<comment type="pathway">
    <text evidence="5">Cofactor biosynthesis; ubiquinone biosynthesis.</text>
</comment>
<protein>
    <recommendedName>
        <fullName evidence="5">Ubiquinone biosynthesis O-methyltransferase</fullName>
    </recommendedName>
    <alternativeName>
        <fullName evidence="5">2-polyprenyl-6-hydroxyphenol methylase</fullName>
        <ecNumber evidence="5">2.1.1.222</ecNumber>
    </alternativeName>
    <alternativeName>
        <fullName evidence="5">3-demethylubiquinone 3-O-methyltransferase</fullName>
        <ecNumber evidence="5">2.1.1.64</ecNumber>
    </alternativeName>
</protein>
<dbReference type="InterPro" id="IPR029063">
    <property type="entry name" value="SAM-dependent_MTases_sf"/>
</dbReference>
<evidence type="ECO:0000256" key="3">
    <source>
        <dbReference type="ARBA" id="ARBA00022688"/>
    </source>
</evidence>
<dbReference type="NCBIfam" id="TIGR01983">
    <property type="entry name" value="UbiG"/>
    <property type="match status" value="1"/>
</dbReference>
<keyword evidence="2 5" id="KW-0808">Transferase</keyword>
<dbReference type="CDD" id="cd02440">
    <property type="entry name" value="AdoMet_MTases"/>
    <property type="match status" value="1"/>
</dbReference>
<dbReference type="EC" id="2.1.1.222" evidence="5"/>
<dbReference type="InterPro" id="IPR010233">
    <property type="entry name" value="UbiG_MeTrfase"/>
</dbReference>
<dbReference type="UniPathway" id="UPA00232"/>
<evidence type="ECO:0000313" key="7">
    <source>
        <dbReference type="Proteomes" id="UP000012046"/>
    </source>
</evidence>
<accession>H3ZA14</accession>
<dbReference type="PANTHER" id="PTHR43464">
    <property type="entry name" value="METHYLTRANSFERASE"/>
    <property type="match status" value="1"/>
</dbReference>
<feature type="binding site" evidence="5">
    <location>
        <position position="130"/>
    </location>
    <ligand>
        <name>S-adenosyl-L-methionine</name>
        <dbReference type="ChEBI" id="CHEBI:59789"/>
    </ligand>
</feature>
<keyword evidence="3 5" id="KW-0831">Ubiquinone biosynthesis</keyword>
<dbReference type="GO" id="GO:0061542">
    <property type="term" value="F:3-demethylubiquinol 3-O-methyltransferase activity"/>
    <property type="evidence" value="ECO:0007669"/>
    <property type="project" value="UniProtKB-UniRule"/>
</dbReference>
<feature type="binding site" evidence="5">
    <location>
        <position position="45"/>
    </location>
    <ligand>
        <name>S-adenosyl-L-methionine</name>
        <dbReference type="ChEBI" id="CHEBI:59789"/>
    </ligand>
</feature>
<comment type="catalytic activity">
    <reaction evidence="5">
        <text>a 3-(all-trans-polyprenyl)benzene-1,2-diol + S-adenosyl-L-methionine = a 2-methoxy-6-(all-trans-polyprenyl)phenol + S-adenosyl-L-homocysteine + H(+)</text>
        <dbReference type="Rhea" id="RHEA:31411"/>
        <dbReference type="Rhea" id="RHEA-COMP:9550"/>
        <dbReference type="Rhea" id="RHEA-COMP:9551"/>
        <dbReference type="ChEBI" id="CHEBI:15378"/>
        <dbReference type="ChEBI" id="CHEBI:57856"/>
        <dbReference type="ChEBI" id="CHEBI:59789"/>
        <dbReference type="ChEBI" id="CHEBI:62729"/>
        <dbReference type="ChEBI" id="CHEBI:62731"/>
        <dbReference type="EC" id="2.1.1.222"/>
    </reaction>
</comment>
<evidence type="ECO:0000256" key="4">
    <source>
        <dbReference type="ARBA" id="ARBA00022691"/>
    </source>
</evidence>
<dbReference type="RefSeq" id="WP_008949239.1">
    <property type="nucleotide sequence ID" value="NZ_AHTH01000002.1"/>
</dbReference>
<feature type="binding site" evidence="5">
    <location>
        <position position="65"/>
    </location>
    <ligand>
        <name>S-adenosyl-L-methionine</name>
        <dbReference type="ChEBI" id="CHEBI:59789"/>
    </ligand>
</feature>